<feature type="active site" description="Proton acceptor" evidence="2">
    <location>
        <position position="62"/>
    </location>
</feature>
<sequence length="205" mass="22177">MEFRELAVPGAWEITPRQFGDPRGVFLEWFRSAPFGDATGHAFDLQQANLSVSAKGVLRGIHFADVPPGQAKYVTCARGAVLDVVVDIRVGSPTFGTWDSVLLDDVDRRAIYLGEGLGHAFMSLEDDSTVLYLCSAGYNPGREHGIHPLDETVGIDWPTQARDGSPITPQLSEKDAAAPSLREAEAQGLLPRAEDVAQYLASLRG</sequence>
<dbReference type="InterPro" id="IPR000888">
    <property type="entry name" value="RmlC-like"/>
</dbReference>
<dbReference type="AlphaFoldDB" id="A0A401V4V7"/>
<dbReference type="EMBL" id="BHYL01000384">
    <property type="protein sequence ID" value="GCD21953.1"/>
    <property type="molecule type" value="Genomic_DNA"/>
</dbReference>
<reference evidence="5 6" key="1">
    <citation type="submission" date="2018-11" db="EMBL/GenBank/DDBJ databases">
        <title>Draft genome sequence of Cellulomonas takizawaensis strain TKZ-21.</title>
        <authorList>
            <person name="Yamamura H."/>
            <person name="Hayashi T."/>
            <person name="Hamada M."/>
            <person name="Serisawa Y."/>
            <person name="Matsuyama K."/>
            <person name="Nakagawa Y."/>
            <person name="Otoguro M."/>
            <person name="Yanagida F."/>
            <person name="Hayakawa M."/>
        </authorList>
    </citation>
    <scope>NUCLEOTIDE SEQUENCE [LARGE SCALE GENOMIC DNA]</scope>
    <source>
        <strain evidence="5 6">TKZ-21</strain>
    </source>
</reference>
<feature type="site" description="Participates in a stacking interaction with the thymidine ring of dTDP-4-oxo-6-deoxyglucose" evidence="3">
    <location>
        <position position="138"/>
    </location>
</feature>
<evidence type="ECO:0000256" key="2">
    <source>
        <dbReference type="PIRSR" id="PIRSR600888-1"/>
    </source>
</evidence>
<organism evidence="5 6">
    <name type="scientific">Cellulomonas algicola</name>
    <dbReference type="NCBI Taxonomy" id="2071633"/>
    <lineage>
        <taxon>Bacteria</taxon>
        <taxon>Bacillati</taxon>
        <taxon>Actinomycetota</taxon>
        <taxon>Actinomycetes</taxon>
        <taxon>Micrococcales</taxon>
        <taxon>Cellulomonadaceae</taxon>
        <taxon>Cellulomonas</taxon>
    </lineage>
</organism>
<keyword evidence="6" id="KW-1185">Reference proteome</keyword>
<dbReference type="InterPro" id="IPR014710">
    <property type="entry name" value="RmlC-like_jellyroll"/>
</dbReference>
<evidence type="ECO:0000256" key="3">
    <source>
        <dbReference type="PIRSR" id="PIRSR600888-3"/>
    </source>
</evidence>
<evidence type="ECO:0000313" key="6">
    <source>
        <dbReference type="Proteomes" id="UP000288246"/>
    </source>
</evidence>
<dbReference type="GO" id="GO:0019305">
    <property type="term" value="P:dTDP-rhamnose biosynthetic process"/>
    <property type="evidence" value="ECO:0007669"/>
    <property type="project" value="TreeGrafter"/>
</dbReference>
<evidence type="ECO:0000256" key="4">
    <source>
        <dbReference type="SAM" id="MobiDB-lite"/>
    </source>
</evidence>
<dbReference type="SUPFAM" id="SSF51182">
    <property type="entry name" value="RmlC-like cupins"/>
    <property type="match status" value="1"/>
</dbReference>
<comment type="caution">
    <text evidence="5">The sequence shown here is derived from an EMBL/GenBank/DDBJ whole genome shotgun (WGS) entry which is preliminary data.</text>
</comment>
<dbReference type="InterPro" id="IPR011051">
    <property type="entry name" value="RmlC_Cupin_sf"/>
</dbReference>
<dbReference type="GO" id="GO:0008830">
    <property type="term" value="F:dTDP-4-dehydrorhamnose 3,5-epimerase activity"/>
    <property type="evidence" value="ECO:0007669"/>
    <property type="project" value="InterPro"/>
</dbReference>
<evidence type="ECO:0000313" key="5">
    <source>
        <dbReference type="EMBL" id="GCD21953.1"/>
    </source>
</evidence>
<dbReference type="Pfam" id="PF00908">
    <property type="entry name" value="dTDP_sugar_isom"/>
    <property type="match status" value="1"/>
</dbReference>
<dbReference type="Proteomes" id="UP000288246">
    <property type="component" value="Unassembled WGS sequence"/>
</dbReference>
<accession>A0A401V4V7</accession>
<dbReference type="Gene3D" id="2.60.120.10">
    <property type="entry name" value="Jelly Rolls"/>
    <property type="match status" value="1"/>
</dbReference>
<dbReference type="RefSeq" id="WP_124344490.1">
    <property type="nucleotide sequence ID" value="NZ_BHYL01000384.1"/>
</dbReference>
<dbReference type="PANTHER" id="PTHR21047">
    <property type="entry name" value="DTDP-6-DEOXY-D-GLUCOSE-3,5 EPIMERASE"/>
    <property type="match status" value="1"/>
</dbReference>
<feature type="active site" description="Proton donor" evidence="2">
    <location>
        <position position="132"/>
    </location>
</feature>
<dbReference type="CDD" id="cd00438">
    <property type="entry name" value="cupin_RmlC"/>
    <property type="match status" value="1"/>
</dbReference>
<proteinExistence type="inferred from homology"/>
<dbReference type="OrthoDB" id="9800680at2"/>
<dbReference type="PANTHER" id="PTHR21047:SF2">
    <property type="entry name" value="THYMIDINE DIPHOSPHO-4-KETO-RHAMNOSE 3,5-EPIMERASE"/>
    <property type="match status" value="1"/>
</dbReference>
<dbReference type="GO" id="GO:0000271">
    <property type="term" value="P:polysaccharide biosynthetic process"/>
    <property type="evidence" value="ECO:0007669"/>
    <property type="project" value="TreeGrafter"/>
</dbReference>
<protein>
    <submittedName>
        <fullName evidence="5">dTDP-4-dehydrorhamnose 3,5-epimerase RmlC</fullName>
    </submittedName>
</protein>
<feature type="region of interest" description="Disordered" evidence="4">
    <location>
        <begin position="157"/>
        <end position="182"/>
    </location>
</feature>
<dbReference type="GO" id="GO:0005829">
    <property type="term" value="C:cytosol"/>
    <property type="evidence" value="ECO:0007669"/>
    <property type="project" value="TreeGrafter"/>
</dbReference>
<name>A0A401V4V7_9CELL</name>
<comment type="similarity">
    <text evidence="1">Belongs to the dTDP-4-dehydrorhamnose 3,5-epimerase family.</text>
</comment>
<evidence type="ECO:0000256" key="1">
    <source>
        <dbReference type="ARBA" id="ARBA00010154"/>
    </source>
</evidence>
<gene>
    <name evidence="5" type="ORF">CTKZ_35150</name>
</gene>